<dbReference type="Pfam" id="PF13637">
    <property type="entry name" value="Ank_4"/>
    <property type="match status" value="1"/>
</dbReference>
<dbReference type="InterPro" id="IPR002110">
    <property type="entry name" value="Ankyrin_rpt"/>
</dbReference>
<dbReference type="InterPro" id="IPR036770">
    <property type="entry name" value="Ankyrin_rpt-contain_sf"/>
</dbReference>
<evidence type="ECO:0000313" key="4">
    <source>
        <dbReference type="EMBL" id="CAE8668141.1"/>
    </source>
</evidence>
<dbReference type="PANTHER" id="PTHR24198">
    <property type="entry name" value="ANKYRIN REPEAT AND PROTEIN KINASE DOMAIN-CONTAINING PROTEIN"/>
    <property type="match status" value="1"/>
</dbReference>
<dbReference type="PROSITE" id="PS50297">
    <property type="entry name" value="ANK_REP_REGION"/>
    <property type="match status" value="2"/>
</dbReference>
<dbReference type="Pfam" id="PF12796">
    <property type="entry name" value="Ank_2"/>
    <property type="match status" value="1"/>
</dbReference>
<keyword evidence="1" id="KW-0677">Repeat</keyword>
<keyword evidence="2 3" id="KW-0040">ANK repeat</keyword>
<dbReference type="SUPFAM" id="SSF48403">
    <property type="entry name" value="Ankyrin repeat"/>
    <property type="match status" value="1"/>
</dbReference>
<proteinExistence type="predicted"/>
<feature type="repeat" description="ANK" evidence="3">
    <location>
        <begin position="115"/>
        <end position="147"/>
    </location>
</feature>
<gene>
    <name evidence="4" type="ORF">PGLA2088_LOCUS16827</name>
</gene>
<comment type="caution">
    <text evidence="4">The sequence shown here is derived from an EMBL/GenBank/DDBJ whole genome shotgun (WGS) entry which is preliminary data.</text>
</comment>
<organism evidence="4 5">
    <name type="scientific">Polarella glacialis</name>
    <name type="common">Dinoflagellate</name>
    <dbReference type="NCBI Taxonomy" id="89957"/>
    <lineage>
        <taxon>Eukaryota</taxon>
        <taxon>Sar</taxon>
        <taxon>Alveolata</taxon>
        <taxon>Dinophyceae</taxon>
        <taxon>Suessiales</taxon>
        <taxon>Suessiaceae</taxon>
        <taxon>Polarella</taxon>
    </lineage>
</organism>
<dbReference type="EMBL" id="CAJNNW010021554">
    <property type="protein sequence ID" value="CAE8668141.1"/>
    <property type="molecule type" value="Genomic_DNA"/>
</dbReference>
<dbReference type="AlphaFoldDB" id="A0A813J873"/>
<sequence>MGGAITLPWQDDNVAEAAEAEDLQQLRWLLDNHGDPNALSRSSGRTALGCVAAGGRSDVVKLLLAARAEVNLCDAGGHCEAGSGSALHHSSSNGWEETSGLLLSHGADPDIYDEMGSTALHIAAVEGRSEVVSVLIDSRANLETKESELASGWRRALHLAVIAGRVEAAKCLLDAKAIVNVAPSSPRSRVTPMHLAAFNGRECLSLGFRPVEQRF</sequence>
<accession>A0A813J873</accession>
<dbReference type="PROSITE" id="PS50088">
    <property type="entry name" value="ANK_REPEAT"/>
    <property type="match status" value="3"/>
</dbReference>
<evidence type="ECO:0000313" key="5">
    <source>
        <dbReference type="Proteomes" id="UP000626109"/>
    </source>
</evidence>
<feature type="repeat" description="ANK" evidence="3">
    <location>
        <begin position="43"/>
        <end position="75"/>
    </location>
</feature>
<protein>
    <submittedName>
        <fullName evidence="4">Uncharacterized protein</fullName>
    </submittedName>
</protein>
<dbReference type="Gene3D" id="1.25.40.20">
    <property type="entry name" value="Ankyrin repeat-containing domain"/>
    <property type="match status" value="1"/>
</dbReference>
<name>A0A813J873_POLGL</name>
<dbReference type="PANTHER" id="PTHR24198:SF194">
    <property type="entry name" value="INVERSIN-A"/>
    <property type="match status" value="1"/>
</dbReference>
<dbReference type="Proteomes" id="UP000626109">
    <property type="component" value="Unassembled WGS sequence"/>
</dbReference>
<reference evidence="4" key="1">
    <citation type="submission" date="2021-02" db="EMBL/GenBank/DDBJ databases">
        <authorList>
            <person name="Dougan E. K."/>
            <person name="Rhodes N."/>
            <person name="Thang M."/>
            <person name="Chan C."/>
        </authorList>
    </citation>
    <scope>NUCLEOTIDE SEQUENCE</scope>
</reference>
<evidence type="ECO:0000256" key="1">
    <source>
        <dbReference type="ARBA" id="ARBA00022737"/>
    </source>
</evidence>
<dbReference type="SMART" id="SM00248">
    <property type="entry name" value="ANK"/>
    <property type="match status" value="4"/>
</dbReference>
<evidence type="ECO:0000256" key="2">
    <source>
        <dbReference type="ARBA" id="ARBA00023043"/>
    </source>
</evidence>
<evidence type="ECO:0000256" key="3">
    <source>
        <dbReference type="PROSITE-ProRule" id="PRU00023"/>
    </source>
</evidence>
<feature type="repeat" description="ANK" evidence="3">
    <location>
        <begin position="82"/>
        <end position="114"/>
    </location>
</feature>
<dbReference type="Pfam" id="PF00023">
    <property type="entry name" value="Ank"/>
    <property type="match status" value="1"/>
</dbReference>